<evidence type="ECO:0000259" key="22">
    <source>
        <dbReference type="PROSITE" id="PS50011"/>
    </source>
</evidence>
<keyword evidence="8" id="KW-0677">Repeat</keyword>
<dbReference type="PANTHER" id="PTHR27005">
    <property type="entry name" value="WALL-ASSOCIATED RECEPTOR KINASE-LIKE 21"/>
    <property type="match status" value="1"/>
</dbReference>
<evidence type="ECO:0000313" key="25">
    <source>
        <dbReference type="Proteomes" id="UP000594638"/>
    </source>
</evidence>
<keyword evidence="14" id="KW-1015">Disulfide bond</keyword>
<keyword evidence="13 20" id="KW-0472">Membrane</keyword>
<evidence type="ECO:0000256" key="2">
    <source>
        <dbReference type="ARBA" id="ARBA00022527"/>
    </source>
</evidence>
<evidence type="ECO:0000256" key="19">
    <source>
        <dbReference type="PROSITE-ProRule" id="PRU00076"/>
    </source>
</evidence>
<accession>A0A8S0UI92</accession>
<feature type="domain" description="Protein kinase" evidence="22">
    <location>
        <begin position="440"/>
        <end position="713"/>
    </location>
</feature>
<evidence type="ECO:0000256" key="16">
    <source>
        <dbReference type="ARBA" id="ARBA00047558"/>
    </source>
</evidence>
<feature type="chain" id="PRO_5035944294" evidence="21">
    <location>
        <begin position="25"/>
        <end position="767"/>
    </location>
</feature>
<evidence type="ECO:0000256" key="9">
    <source>
        <dbReference type="ARBA" id="ARBA00022741"/>
    </source>
</evidence>
<keyword evidence="24" id="KW-0675">Receptor</keyword>
<dbReference type="FunFam" id="1.10.510.10:FF:000084">
    <property type="entry name" value="Wall-associated receptor kinase 2"/>
    <property type="match status" value="1"/>
</dbReference>
<feature type="domain" description="EGF-like" evidence="23">
    <location>
        <begin position="313"/>
        <end position="346"/>
    </location>
</feature>
<evidence type="ECO:0000256" key="20">
    <source>
        <dbReference type="SAM" id="Phobius"/>
    </source>
</evidence>
<evidence type="ECO:0000256" key="10">
    <source>
        <dbReference type="ARBA" id="ARBA00022777"/>
    </source>
</evidence>
<keyword evidence="3 19" id="KW-0245">EGF-like domain</keyword>
<evidence type="ECO:0000256" key="5">
    <source>
        <dbReference type="ARBA" id="ARBA00022679"/>
    </source>
</evidence>
<evidence type="ECO:0000256" key="21">
    <source>
        <dbReference type="SAM" id="SignalP"/>
    </source>
</evidence>
<evidence type="ECO:0000256" key="12">
    <source>
        <dbReference type="ARBA" id="ARBA00022989"/>
    </source>
</evidence>
<keyword evidence="9" id="KW-0547">Nucleotide-binding</keyword>
<dbReference type="InterPro" id="IPR000742">
    <property type="entry name" value="EGF"/>
</dbReference>
<dbReference type="InterPro" id="IPR011009">
    <property type="entry name" value="Kinase-like_dom_sf"/>
</dbReference>
<dbReference type="EMBL" id="CACTIH010007780">
    <property type="protein sequence ID" value="CAA3018083.1"/>
    <property type="molecule type" value="Genomic_DNA"/>
</dbReference>
<dbReference type="PROSITE" id="PS01186">
    <property type="entry name" value="EGF_2"/>
    <property type="match status" value="1"/>
</dbReference>
<dbReference type="GO" id="GO:0005509">
    <property type="term" value="F:calcium ion binding"/>
    <property type="evidence" value="ECO:0007669"/>
    <property type="project" value="InterPro"/>
</dbReference>
<dbReference type="Pfam" id="PF00069">
    <property type="entry name" value="Pkinase"/>
    <property type="match status" value="1"/>
</dbReference>
<dbReference type="Pfam" id="PF13947">
    <property type="entry name" value="GUB_WAK_bind"/>
    <property type="match status" value="1"/>
</dbReference>
<comment type="subcellular location">
    <subcellularLocation>
        <location evidence="1">Membrane</location>
        <topology evidence="1">Single-pass type I membrane protein</topology>
    </subcellularLocation>
</comment>
<dbReference type="InterPro" id="IPR025287">
    <property type="entry name" value="WAK_GUB"/>
</dbReference>
<evidence type="ECO:0000256" key="15">
    <source>
        <dbReference type="ARBA" id="ARBA00023180"/>
    </source>
</evidence>
<dbReference type="InterPro" id="IPR000152">
    <property type="entry name" value="EGF-type_Asp/Asn_hydroxyl_site"/>
</dbReference>
<dbReference type="PROSITE" id="PS00108">
    <property type="entry name" value="PROTEIN_KINASE_ST"/>
    <property type="match status" value="1"/>
</dbReference>
<evidence type="ECO:0000256" key="18">
    <source>
        <dbReference type="ARBA" id="ARBA00058961"/>
    </source>
</evidence>
<keyword evidence="25" id="KW-1185">Reference proteome</keyword>
<evidence type="ECO:0000256" key="7">
    <source>
        <dbReference type="ARBA" id="ARBA00022729"/>
    </source>
</evidence>
<feature type="signal peptide" evidence="21">
    <location>
        <begin position="1"/>
        <end position="24"/>
    </location>
</feature>
<gene>
    <name evidence="24" type="ORF">OLEA9_A100467</name>
</gene>
<dbReference type="CDD" id="cd00054">
    <property type="entry name" value="EGF_CA"/>
    <property type="match status" value="2"/>
</dbReference>
<evidence type="ECO:0000256" key="4">
    <source>
        <dbReference type="ARBA" id="ARBA00022553"/>
    </source>
</evidence>
<evidence type="ECO:0000256" key="17">
    <source>
        <dbReference type="ARBA" id="ARBA00047951"/>
    </source>
</evidence>
<evidence type="ECO:0000256" key="14">
    <source>
        <dbReference type="ARBA" id="ARBA00023157"/>
    </source>
</evidence>
<dbReference type="SMART" id="SM00179">
    <property type="entry name" value="EGF_CA"/>
    <property type="match status" value="2"/>
</dbReference>
<dbReference type="SUPFAM" id="SSF56112">
    <property type="entry name" value="Protein kinase-like (PK-like)"/>
    <property type="match status" value="1"/>
</dbReference>
<keyword evidence="15" id="KW-0325">Glycoprotein</keyword>
<dbReference type="Gramene" id="OE9A100467T1">
    <property type="protein sequence ID" value="OE9A100467C1"/>
    <property type="gene ID" value="OE9A100467"/>
</dbReference>
<evidence type="ECO:0000256" key="11">
    <source>
        <dbReference type="ARBA" id="ARBA00022840"/>
    </source>
</evidence>
<evidence type="ECO:0000256" key="13">
    <source>
        <dbReference type="ARBA" id="ARBA00023136"/>
    </source>
</evidence>
<evidence type="ECO:0000256" key="6">
    <source>
        <dbReference type="ARBA" id="ARBA00022692"/>
    </source>
</evidence>
<dbReference type="FunFam" id="3.30.200.20:FF:000043">
    <property type="entry name" value="Wall-associated receptor kinase 2"/>
    <property type="match status" value="1"/>
</dbReference>
<dbReference type="Gene3D" id="3.30.200.20">
    <property type="entry name" value="Phosphorylase Kinase, domain 1"/>
    <property type="match status" value="1"/>
</dbReference>
<dbReference type="GO" id="GO:0005886">
    <property type="term" value="C:plasma membrane"/>
    <property type="evidence" value="ECO:0007669"/>
    <property type="project" value="TreeGrafter"/>
</dbReference>
<keyword evidence="2" id="KW-0723">Serine/threonine-protein kinase</keyword>
<organism evidence="24 25">
    <name type="scientific">Olea europaea subsp. europaea</name>
    <dbReference type="NCBI Taxonomy" id="158383"/>
    <lineage>
        <taxon>Eukaryota</taxon>
        <taxon>Viridiplantae</taxon>
        <taxon>Streptophyta</taxon>
        <taxon>Embryophyta</taxon>
        <taxon>Tracheophyta</taxon>
        <taxon>Spermatophyta</taxon>
        <taxon>Magnoliopsida</taxon>
        <taxon>eudicotyledons</taxon>
        <taxon>Gunneridae</taxon>
        <taxon>Pentapetalae</taxon>
        <taxon>asterids</taxon>
        <taxon>lamiids</taxon>
        <taxon>Lamiales</taxon>
        <taxon>Oleaceae</taxon>
        <taxon>Oleeae</taxon>
        <taxon>Olea</taxon>
    </lineage>
</organism>
<dbReference type="OrthoDB" id="4062651at2759"/>
<dbReference type="Proteomes" id="UP000594638">
    <property type="component" value="Unassembled WGS sequence"/>
</dbReference>
<dbReference type="PROSITE" id="PS00010">
    <property type="entry name" value="ASX_HYDROXYL"/>
    <property type="match status" value="1"/>
</dbReference>
<comment type="caution">
    <text evidence="24">The sequence shown here is derived from an EMBL/GenBank/DDBJ whole genome shotgun (WGS) entry which is preliminary data.</text>
</comment>
<keyword evidence="5" id="KW-0808">Transferase</keyword>
<dbReference type="FunFam" id="2.10.25.10:FF:000038">
    <property type="entry name" value="Fibrillin 2"/>
    <property type="match status" value="1"/>
</dbReference>
<dbReference type="CDD" id="cd14066">
    <property type="entry name" value="STKc_IRAK"/>
    <property type="match status" value="1"/>
</dbReference>
<dbReference type="PANTHER" id="PTHR27005:SF515">
    <property type="entry name" value="WALL-ASSOCIATED RECEPTOR KINASE-LIKE 10-RELATED"/>
    <property type="match status" value="1"/>
</dbReference>
<dbReference type="InterPro" id="IPR018097">
    <property type="entry name" value="EGF_Ca-bd_CS"/>
</dbReference>
<keyword evidence="10 24" id="KW-0418">Kinase</keyword>
<dbReference type="InterPro" id="IPR045274">
    <property type="entry name" value="WAK-like"/>
</dbReference>
<evidence type="ECO:0000256" key="8">
    <source>
        <dbReference type="ARBA" id="ARBA00022737"/>
    </source>
</evidence>
<feature type="transmembrane region" description="Helical" evidence="20">
    <location>
        <begin position="364"/>
        <end position="387"/>
    </location>
</feature>
<comment type="catalytic activity">
    <reaction evidence="16">
        <text>L-seryl-[protein] + ATP = O-phospho-L-seryl-[protein] + ADP + H(+)</text>
        <dbReference type="Rhea" id="RHEA:17989"/>
        <dbReference type="Rhea" id="RHEA-COMP:9863"/>
        <dbReference type="Rhea" id="RHEA-COMP:11604"/>
        <dbReference type="ChEBI" id="CHEBI:15378"/>
        <dbReference type="ChEBI" id="CHEBI:29999"/>
        <dbReference type="ChEBI" id="CHEBI:30616"/>
        <dbReference type="ChEBI" id="CHEBI:83421"/>
        <dbReference type="ChEBI" id="CHEBI:456216"/>
    </reaction>
</comment>
<evidence type="ECO:0000259" key="23">
    <source>
        <dbReference type="PROSITE" id="PS50026"/>
    </source>
</evidence>
<keyword evidence="4" id="KW-0597">Phosphoprotein</keyword>
<dbReference type="InterPro" id="IPR008271">
    <property type="entry name" value="Ser/Thr_kinase_AS"/>
</dbReference>
<feature type="domain" description="EGF-like" evidence="23">
    <location>
        <begin position="269"/>
        <end position="312"/>
    </location>
</feature>
<sequence>MVLRYAFLHMFFLLSLAVVPPSIAITTTNITKAGCQNRCGNVEIPYPFGIGPNCYENSNFSIHCHTTFNPPKPYLHLNISSEFPQEVPNYLEVVNISKSQIYVKNSVLQLARTCYRMPTNYNAENYSIYLNFDSTPYTLSDSNQLTIVGGDDFALIQQFSNLTHDYSGTGCLSLCQNVNKHLIGTCPGRCCCQTSISKTDFLNVALVDMHTNWGRKIKYLGCSFAFVGMIGKLGNIKFKLSDLNDPRAFRKNNKEFTDRPLVLDWRIGPDSNCTKTSCGKNSRCINLLDIHNGGYHCRCNEGYEGNPYLGCQDIDECNNNPCTSHGICVNTLGSYNCYCNDGYYGDGKKNSTGCRRVPNSHSKVTIGVSLASGLGLLLLLPTCFWLYKFHEKRKNKKRKQKFFERNGGLLLQQQISKDEAILEKTRVFTSKELERATDHFNKSRILGKGGQGTVYKGMLSDGKIVAIKKSILIDENQLGQFINEVVMLSQIIHRNIVKLLGCCLETEVPLLVYEFISNGTLFDYIHDESDEFPFLWHRRLKIAVEVAEALAYLHSATSVPIYHRDIKSSNILLDEKYVAKVVDFGTSMSIAANRTHQTTLVKGTMGYLDPEYFQSSQFTEKSDVYSFGVVLIELLTGQKPISFDRIGEQRSLATWFLLCMEGKDLETILDTELLHQSNKEELIAVAKVAQRCLNLNGKKRPTMKEVAMELESVRMSQKLSTTSEMKNQSVQMHKSKSILISDDDYQWTSTSDNIPSSDTFPLTIQTM</sequence>
<comment type="caution">
    <text evidence="19">Lacks conserved residue(s) required for the propagation of feature annotation.</text>
</comment>
<dbReference type="InterPro" id="IPR000719">
    <property type="entry name" value="Prot_kinase_dom"/>
</dbReference>
<keyword evidence="11" id="KW-0067">ATP-binding</keyword>
<proteinExistence type="predicted"/>
<dbReference type="GO" id="GO:0004674">
    <property type="term" value="F:protein serine/threonine kinase activity"/>
    <property type="evidence" value="ECO:0007669"/>
    <property type="project" value="UniProtKB-KW"/>
</dbReference>
<dbReference type="InterPro" id="IPR001881">
    <property type="entry name" value="EGF-like_Ca-bd_dom"/>
</dbReference>
<dbReference type="SMART" id="SM00220">
    <property type="entry name" value="S_TKc"/>
    <property type="match status" value="1"/>
</dbReference>
<dbReference type="Pfam" id="PF07645">
    <property type="entry name" value="EGF_CA"/>
    <property type="match status" value="1"/>
</dbReference>
<evidence type="ECO:0000256" key="3">
    <source>
        <dbReference type="ARBA" id="ARBA00022536"/>
    </source>
</evidence>
<comment type="function">
    <text evidence="18">Serine/threonine-protein kinase that may function as a signaling receptor of extracellular matrix component. Binding to pectin may have significance in the control of cell expansion, morphogenesis and development.</text>
</comment>
<name>A0A8S0UI92_OLEEU</name>
<dbReference type="GO" id="GO:0005524">
    <property type="term" value="F:ATP binding"/>
    <property type="evidence" value="ECO:0007669"/>
    <property type="project" value="UniProtKB-KW"/>
</dbReference>
<dbReference type="InterPro" id="IPR049883">
    <property type="entry name" value="NOTCH1_EGF-like"/>
</dbReference>
<protein>
    <submittedName>
        <fullName evidence="24">Wall-associated receptor kinase-like 8</fullName>
    </submittedName>
</protein>
<dbReference type="PROSITE" id="PS01187">
    <property type="entry name" value="EGF_CA"/>
    <property type="match status" value="1"/>
</dbReference>
<evidence type="ECO:0000256" key="1">
    <source>
        <dbReference type="ARBA" id="ARBA00004479"/>
    </source>
</evidence>
<comment type="catalytic activity">
    <reaction evidence="17">
        <text>L-threonyl-[protein] + ATP = O-phospho-L-threonyl-[protein] + ADP + H(+)</text>
        <dbReference type="Rhea" id="RHEA:46608"/>
        <dbReference type="Rhea" id="RHEA-COMP:11060"/>
        <dbReference type="Rhea" id="RHEA-COMP:11605"/>
        <dbReference type="ChEBI" id="CHEBI:15378"/>
        <dbReference type="ChEBI" id="CHEBI:30013"/>
        <dbReference type="ChEBI" id="CHEBI:30616"/>
        <dbReference type="ChEBI" id="CHEBI:61977"/>
        <dbReference type="ChEBI" id="CHEBI:456216"/>
    </reaction>
</comment>
<dbReference type="PROSITE" id="PS50026">
    <property type="entry name" value="EGF_3"/>
    <property type="match status" value="2"/>
</dbReference>
<dbReference type="GO" id="GO:0007166">
    <property type="term" value="P:cell surface receptor signaling pathway"/>
    <property type="evidence" value="ECO:0007669"/>
    <property type="project" value="InterPro"/>
</dbReference>
<keyword evidence="6 20" id="KW-0812">Transmembrane</keyword>
<dbReference type="SMART" id="SM00181">
    <property type="entry name" value="EGF"/>
    <property type="match status" value="2"/>
</dbReference>
<dbReference type="PROSITE" id="PS50011">
    <property type="entry name" value="PROTEIN_KINASE_DOM"/>
    <property type="match status" value="1"/>
</dbReference>
<dbReference type="Gene3D" id="2.10.25.10">
    <property type="entry name" value="Laminin"/>
    <property type="match status" value="2"/>
</dbReference>
<dbReference type="SUPFAM" id="SSF57196">
    <property type="entry name" value="EGF/Laminin"/>
    <property type="match status" value="1"/>
</dbReference>
<dbReference type="Gene3D" id="1.10.510.10">
    <property type="entry name" value="Transferase(Phosphotransferase) domain 1"/>
    <property type="match status" value="1"/>
</dbReference>
<dbReference type="AlphaFoldDB" id="A0A8S0UI92"/>
<reference evidence="24 25" key="1">
    <citation type="submission" date="2019-12" db="EMBL/GenBank/DDBJ databases">
        <authorList>
            <person name="Alioto T."/>
            <person name="Alioto T."/>
            <person name="Gomez Garrido J."/>
        </authorList>
    </citation>
    <scope>NUCLEOTIDE SEQUENCE [LARGE SCALE GENOMIC DNA]</scope>
</reference>
<evidence type="ECO:0000313" key="24">
    <source>
        <dbReference type="EMBL" id="CAA3018083.1"/>
    </source>
</evidence>
<dbReference type="GO" id="GO:0030247">
    <property type="term" value="F:polysaccharide binding"/>
    <property type="evidence" value="ECO:0007669"/>
    <property type="project" value="InterPro"/>
</dbReference>
<keyword evidence="7 21" id="KW-0732">Signal</keyword>
<keyword evidence="12 20" id="KW-1133">Transmembrane helix</keyword>